<feature type="chain" id="PRO_5045800371" description="Lipocalin-like domain-containing protein" evidence="1">
    <location>
        <begin position="22"/>
        <end position="157"/>
    </location>
</feature>
<dbReference type="RefSeq" id="WP_407032043.1">
    <property type="nucleotide sequence ID" value="NZ_JAQGEF010000016.1"/>
</dbReference>
<organism evidence="2 3">
    <name type="scientific">Polluticaenibacter yanchengensis</name>
    <dbReference type="NCBI Taxonomy" id="3014562"/>
    <lineage>
        <taxon>Bacteria</taxon>
        <taxon>Pseudomonadati</taxon>
        <taxon>Bacteroidota</taxon>
        <taxon>Chitinophagia</taxon>
        <taxon>Chitinophagales</taxon>
        <taxon>Chitinophagaceae</taxon>
        <taxon>Polluticaenibacter</taxon>
    </lineage>
</organism>
<proteinExistence type="predicted"/>
<evidence type="ECO:0000313" key="3">
    <source>
        <dbReference type="Proteomes" id="UP001210231"/>
    </source>
</evidence>
<accession>A0ABT4UMZ4</accession>
<dbReference type="EMBL" id="JAQGEF010000016">
    <property type="protein sequence ID" value="MDA3615717.1"/>
    <property type="molecule type" value="Genomic_DNA"/>
</dbReference>
<keyword evidence="1" id="KW-0732">Signal</keyword>
<name>A0ABT4UMZ4_9BACT</name>
<dbReference type="Proteomes" id="UP001210231">
    <property type="component" value="Unassembled WGS sequence"/>
</dbReference>
<protein>
    <recommendedName>
        <fullName evidence="4">Lipocalin-like domain-containing protein</fullName>
    </recommendedName>
</protein>
<reference evidence="2 3" key="1">
    <citation type="submission" date="2022-12" db="EMBL/GenBank/DDBJ databases">
        <title>Chitinophagaceae gen. sp. nov., a new member of the family Chitinophagaceae, isolated from soil in a chemical factory.</title>
        <authorList>
            <person name="Ke Z."/>
        </authorList>
    </citation>
    <scope>NUCLEOTIDE SEQUENCE [LARGE SCALE GENOMIC DNA]</scope>
    <source>
        <strain evidence="2 3">LY-5</strain>
    </source>
</reference>
<keyword evidence="3" id="KW-1185">Reference proteome</keyword>
<comment type="caution">
    <text evidence="2">The sequence shown here is derived from an EMBL/GenBank/DDBJ whole genome shotgun (WGS) entry which is preliminary data.</text>
</comment>
<evidence type="ECO:0000256" key="1">
    <source>
        <dbReference type="SAM" id="SignalP"/>
    </source>
</evidence>
<feature type="signal peptide" evidence="1">
    <location>
        <begin position="1"/>
        <end position="21"/>
    </location>
</feature>
<sequence>MKKAILLVFIVLFNLSGYAQSNDNHLLGKWKIVTFDAMLYHDYRNDSTHYPPELLESLKGNKDSAFMVGFLDGMISSFKNYYYEFQAKDKFLEIKNGSIKQNGTYIINKKEKTILLMVKDKSGGENRQTLLYELKDNHLLLSIPSDEMPITIGLVKE</sequence>
<gene>
    <name evidence="2" type="ORF">O3P16_12920</name>
</gene>
<evidence type="ECO:0000313" key="2">
    <source>
        <dbReference type="EMBL" id="MDA3615717.1"/>
    </source>
</evidence>
<evidence type="ECO:0008006" key="4">
    <source>
        <dbReference type="Google" id="ProtNLM"/>
    </source>
</evidence>